<evidence type="ECO:0000313" key="3">
    <source>
        <dbReference type="Proteomes" id="UP000637383"/>
    </source>
</evidence>
<comment type="caution">
    <text evidence="2">The sequence shown here is derived from an EMBL/GenBank/DDBJ whole genome shotgun (WGS) entry which is preliminary data.</text>
</comment>
<proteinExistence type="predicted"/>
<name>A0ABR8KGW8_9NOSO</name>
<organism evidence="2 3">
    <name type="scientific">Nostoc paludosum FACHB-159</name>
    <dbReference type="NCBI Taxonomy" id="2692908"/>
    <lineage>
        <taxon>Bacteria</taxon>
        <taxon>Bacillati</taxon>
        <taxon>Cyanobacteriota</taxon>
        <taxon>Cyanophyceae</taxon>
        <taxon>Nostocales</taxon>
        <taxon>Nostocaceae</taxon>
        <taxon>Nostoc</taxon>
    </lineage>
</organism>
<keyword evidence="3" id="KW-1185">Reference proteome</keyword>
<protein>
    <recommendedName>
        <fullName evidence="4">Transposase</fullName>
    </recommendedName>
</protein>
<evidence type="ECO:0000256" key="1">
    <source>
        <dbReference type="SAM" id="MobiDB-lite"/>
    </source>
</evidence>
<sequence>MCQLCNVLNRLGERTKNYPSLPTTSQFSAAVKIERLPQTASDDSQPNNTVMVRNSKK</sequence>
<gene>
    <name evidence="2" type="ORF">H6H03_26100</name>
</gene>
<feature type="compositionally biased region" description="Polar residues" evidence="1">
    <location>
        <begin position="38"/>
        <end position="57"/>
    </location>
</feature>
<dbReference type="EMBL" id="JACJTU010000030">
    <property type="protein sequence ID" value="MBD2737317.1"/>
    <property type="molecule type" value="Genomic_DNA"/>
</dbReference>
<feature type="region of interest" description="Disordered" evidence="1">
    <location>
        <begin position="36"/>
        <end position="57"/>
    </location>
</feature>
<evidence type="ECO:0008006" key="4">
    <source>
        <dbReference type="Google" id="ProtNLM"/>
    </source>
</evidence>
<reference evidence="2 3" key="1">
    <citation type="journal article" date="2020" name="ISME J.">
        <title>Comparative genomics reveals insights into cyanobacterial evolution and habitat adaptation.</title>
        <authorList>
            <person name="Chen M.Y."/>
            <person name="Teng W.K."/>
            <person name="Zhao L."/>
            <person name="Hu C.X."/>
            <person name="Zhou Y.K."/>
            <person name="Han B.P."/>
            <person name="Song L.R."/>
            <person name="Shu W.S."/>
        </authorList>
    </citation>
    <scope>NUCLEOTIDE SEQUENCE [LARGE SCALE GENOMIC DNA]</scope>
    <source>
        <strain evidence="2 3">FACHB-159</strain>
    </source>
</reference>
<evidence type="ECO:0000313" key="2">
    <source>
        <dbReference type="EMBL" id="MBD2737317.1"/>
    </source>
</evidence>
<accession>A0ABR8KGW8</accession>
<dbReference type="RefSeq" id="WP_190957904.1">
    <property type="nucleotide sequence ID" value="NZ_JACJTU010000030.1"/>
</dbReference>
<dbReference type="Proteomes" id="UP000637383">
    <property type="component" value="Unassembled WGS sequence"/>
</dbReference>